<evidence type="ECO:0000259" key="3">
    <source>
        <dbReference type="Pfam" id="PF08719"/>
    </source>
</evidence>
<feature type="domain" description="NADAR" evidence="3">
    <location>
        <begin position="23"/>
        <end position="181"/>
    </location>
</feature>
<evidence type="ECO:0000313" key="5">
    <source>
        <dbReference type="Proteomes" id="UP001304671"/>
    </source>
</evidence>
<dbReference type="RefSeq" id="WP_323248120.1">
    <property type="nucleotide sequence ID" value="NZ_JAYFUL010000008.1"/>
</dbReference>
<sequence length="253" mass="30166">MIRYNINWLTDKFENGDILKFIYFWGHTNKYNETVGKFCFSQWFRCPFTVNDVTYKTSEHWMMAHKALLFGDKNNFDKIILCDKPGEAKELGRQVMGYDEQIWNDKKFDIVKLGNIHKFNQHPLITDFLLQTGSRILVEASPVDTIWGVGLSQDNNDIENIYTWRGQNLLGFVLMETRDFLKEFGHFKPLENAMQAPWIKFPNINDKDCFWRMGLGEEYLFQFSKYYLGLNERDKTIYKLTNPSPYDWTNFYL</sequence>
<evidence type="ECO:0000313" key="4">
    <source>
        <dbReference type="EMBL" id="MEA5257623.1"/>
    </source>
</evidence>
<dbReference type="Proteomes" id="UP001304671">
    <property type="component" value="Unassembled WGS sequence"/>
</dbReference>
<dbReference type="SUPFAM" id="SSF143990">
    <property type="entry name" value="YbiA-like"/>
    <property type="match status" value="1"/>
</dbReference>
<name>A0ABU5QKP0_9BACT</name>
<dbReference type="CDD" id="cd15457">
    <property type="entry name" value="NADAR"/>
    <property type="match status" value="1"/>
</dbReference>
<comment type="caution">
    <text evidence="4">The sequence shown here is derived from an EMBL/GenBank/DDBJ whole genome shotgun (WGS) entry which is preliminary data.</text>
</comment>
<accession>A0ABU5QKP0</accession>
<comment type="catalytic activity">
    <reaction evidence="1">
        <text>5-amino-6-(5-phospho-D-ribosylamino)uracil + H2O = 5,6-diaminouracil + D-ribose 5-phosphate</text>
        <dbReference type="Rhea" id="RHEA:55020"/>
        <dbReference type="ChEBI" id="CHEBI:15377"/>
        <dbReference type="ChEBI" id="CHEBI:46252"/>
        <dbReference type="ChEBI" id="CHEBI:58453"/>
        <dbReference type="ChEBI" id="CHEBI:78346"/>
    </reaction>
</comment>
<proteinExistence type="predicted"/>
<reference evidence="4 5" key="1">
    <citation type="submission" date="2023-12" db="EMBL/GenBank/DDBJ databases">
        <title>Novel species of the genus Arcicella isolated from rivers.</title>
        <authorList>
            <person name="Lu H."/>
        </authorList>
    </citation>
    <scope>NUCLEOTIDE SEQUENCE [LARGE SCALE GENOMIC DNA]</scope>
    <source>
        <strain evidence="4 5">LMG 21963</strain>
    </source>
</reference>
<organism evidence="4 5">
    <name type="scientific">Arcicella aquatica</name>
    <dbReference type="NCBI Taxonomy" id="217141"/>
    <lineage>
        <taxon>Bacteria</taxon>
        <taxon>Pseudomonadati</taxon>
        <taxon>Bacteroidota</taxon>
        <taxon>Cytophagia</taxon>
        <taxon>Cytophagales</taxon>
        <taxon>Flectobacillaceae</taxon>
        <taxon>Arcicella</taxon>
    </lineage>
</organism>
<gene>
    <name evidence="4" type="ORF">VB264_07500</name>
</gene>
<dbReference type="Gene3D" id="1.10.357.40">
    <property type="entry name" value="YbiA-like"/>
    <property type="match status" value="1"/>
</dbReference>
<dbReference type="NCBIfam" id="TIGR02464">
    <property type="entry name" value="ribofla_fusion"/>
    <property type="match status" value="1"/>
</dbReference>
<dbReference type="InterPro" id="IPR012816">
    <property type="entry name" value="NADAR"/>
</dbReference>
<comment type="catalytic activity">
    <reaction evidence="2">
        <text>2,5-diamino-6-hydroxy-4-(5-phosphoribosylamino)-pyrimidine + H2O = 2,5,6-triamino-4-hydroxypyrimidine + D-ribose 5-phosphate</text>
        <dbReference type="Rhea" id="RHEA:23436"/>
        <dbReference type="ChEBI" id="CHEBI:15377"/>
        <dbReference type="ChEBI" id="CHEBI:58614"/>
        <dbReference type="ChEBI" id="CHEBI:78346"/>
        <dbReference type="ChEBI" id="CHEBI:137796"/>
    </reaction>
</comment>
<dbReference type="Pfam" id="PF08719">
    <property type="entry name" value="NADAR"/>
    <property type="match status" value="1"/>
</dbReference>
<keyword evidence="5" id="KW-1185">Reference proteome</keyword>
<evidence type="ECO:0000256" key="1">
    <source>
        <dbReference type="ARBA" id="ARBA00000022"/>
    </source>
</evidence>
<dbReference type="InterPro" id="IPR037238">
    <property type="entry name" value="YbiA-like_sf"/>
</dbReference>
<protein>
    <submittedName>
        <fullName evidence="4">NADAR family protein</fullName>
    </submittedName>
</protein>
<dbReference type="EMBL" id="JAYFUL010000008">
    <property type="protein sequence ID" value="MEA5257623.1"/>
    <property type="molecule type" value="Genomic_DNA"/>
</dbReference>
<evidence type="ECO:0000256" key="2">
    <source>
        <dbReference type="ARBA" id="ARBA00000751"/>
    </source>
</evidence>